<gene>
    <name evidence="3" type="ORF">C1SCF055_LOCUS40240</name>
</gene>
<feature type="region of interest" description="Disordered" evidence="1">
    <location>
        <begin position="667"/>
        <end position="687"/>
    </location>
</feature>
<dbReference type="EMBL" id="CAMXCT020006530">
    <property type="protein sequence ID" value="CAL1168785.1"/>
    <property type="molecule type" value="Genomic_DNA"/>
</dbReference>
<dbReference type="OrthoDB" id="410381at2759"/>
<reference evidence="4 5" key="2">
    <citation type="submission" date="2024-05" db="EMBL/GenBank/DDBJ databases">
        <authorList>
            <person name="Chen Y."/>
            <person name="Shah S."/>
            <person name="Dougan E. K."/>
            <person name="Thang M."/>
            <person name="Chan C."/>
        </authorList>
    </citation>
    <scope>NUCLEOTIDE SEQUENCE [LARGE SCALE GENOMIC DNA]</scope>
</reference>
<name>A0A9P1DS93_9DINO</name>
<keyword evidence="5" id="KW-1185">Reference proteome</keyword>
<evidence type="ECO:0000313" key="5">
    <source>
        <dbReference type="Proteomes" id="UP001152797"/>
    </source>
</evidence>
<protein>
    <recommendedName>
        <fullName evidence="2">Reverse transcriptase domain-containing protein</fullName>
    </recommendedName>
</protein>
<evidence type="ECO:0000313" key="3">
    <source>
        <dbReference type="EMBL" id="CAI4015410.1"/>
    </source>
</evidence>
<accession>A0A9P1DS93</accession>
<sequence length="687" mass="75351">MQSAGTNFEEWCAGHGCPIPKPGGDASPNGHRVINLLDPIGKVFYKAALNLQADPPLPHQYGYSAQRSRRDAILQLTVLLERLQQERVCTSANLYDLTKAFDMFSSQNVVANLSNDLALHPTLKALLIDMQGRLQVKMPITGQAPLTVNLGTGVLQGGGTGPRLFRRVYDDAIQDWQTQTWSDSRLTCVAYEGQELDLSVAAYADDLVRVEAGRDIRRAERLTVDHTDSLKEVLQRHRLELNLRKSESLVAVRGRGAYSAAERVFAGDWAGPPLKQSVEYLGGHRSVPLSLLRRLAGLAEVREELRTRRLQWLRASLAAEAGGEVRLDLAALFGKMECHADPPVNAHGQLTAAAPSFLRLLAADLRAVVPDWDGFVLGWKDVFLAFPKSKLRSRLPLQENQRLEPPQAQPMRSLSALPPRGSPLEIAASLCILTDGTCPETLDSVSAEDWISGVYCGQCAAGLEQSLNQLRALLTLMAGLAFMAPLQAVAASSPQGARPKRPQSEGISASGSMDQQVKQLTAQMQVLMKVVSQHDRDLRELEAWSCHTFLLSKESALAKLLLEAMQTWKSQVPEAGPHPLGAPRWTVAGTVAQALLQDTACADKLGKFRVFHENLKELPDMEKSVQLAMAKETRDHKVLLKIRPQLISQDEWNEAFAVLSENVRQNGGEAKTSAAPPSPLIRQLNVK</sequence>
<dbReference type="AlphaFoldDB" id="A0A9P1DS93"/>
<dbReference type="EMBL" id="CAMXCT030006530">
    <property type="protein sequence ID" value="CAL4802722.1"/>
    <property type="molecule type" value="Genomic_DNA"/>
</dbReference>
<proteinExistence type="predicted"/>
<evidence type="ECO:0000259" key="2">
    <source>
        <dbReference type="Pfam" id="PF00078"/>
    </source>
</evidence>
<evidence type="ECO:0000313" key="4">
    <source>
        <dbReference type="EMBL" id="CAL4802722.1"/>
    </source>
</evidence>
<organism evidence="3">
    <name type="scientific">Cladocopium goreaui</name>
    <dbReference type="NCBI Taxonomy" id="2562237"/>
    <lineage>
        <taxon>Eukaryota</taxon>
        <taxon>Sar</taxon>
        <taxon>Alveolata</taxon>
        <taxon>Dinophyceae</taxon>
        <taxon>Suessiales</taxon>
        <taxon>Symbiodiniaceae</taxon>
        <taxon>Cladocopium</taxon>
    </lineage>
</organism>
<dbReference type="InterPro" id="IPR000477">
    <property type="entry name" value="RT_dom"/>
</dbReference>
<comment type="caution">
    <text evidence="3">The sequence shown here is derived from an EMBL/GenBank/DDBJ whole genome shotgun (WGS) entry which is preliminary data.</text>
</comment>
<dbReference type="Pfam" id="PF00078">
    <property type="entry name" value="RVT_1"/>
    <property type="match status" value="1"/>
</dbReference>
<feature type="domain" description="Reverse transcriptase" evidence="2">
    <location>
        <begin position="19"/>
        <end position="282"/>
    </location>
</feature>
<dbReference type="Proteomes" id="UP001152797">
    <property type="component" value="Unassembled WGS sequence"/>
</dbReference>
<dbReference type="EMBL" id="CAMXCT010006530">
    <property type="protein sequence ID" value="CAI4015410.1"/>
    <property type="molecule type" value="Genomic_DNA"/>
</dbReference>
<feature type="region of interest" description="Disordered" evidence="1">
    <location>
        <begin position="397"/>
        <end position="416"/>
    </location>
</feature>
<evidence type="ECO:0000256" key="1">
    <source>
        <dbReference type="SAM" id="MobiDB-lite"/>
    </source>
</evidence>
<reference evidence="3" key="1">
    <citation type="submission" date="2022-10" db="EMBL/GenBank/DDBJ databases">
        <authorList>
            <person name="Chen Y."/>
            <person name="Dougan E. K."/>
            <person name="Chan C."/>
            <person name="Rhodes N."/>
            <person name="Thang M."/>
        </authorList>
    </citation>
    <scope>NUCLEOTIDE SEQUENCE</scope>
</reference>